<dbReference type="Gene3D" id="1.10.1740.10">
    <property type="match status" value="1"/>
</dbReference>
<dbReference type="InterPro" id="IPR013249">
    <property type="entry name" value="RNA_pol_sigma70_r4_t2"/>
</dbReference>
<dbReference type="RefSeq" id="WP_322937582.1">
    <property type="nucleotide sequence ID" value="NZ_CP141059.1"/>
</dbReference>
<dbReference type="InterPro" id="IPR007627">
    <property type="entry name" value="RNA_pol_sigma70_r2"/>
</dbReference>
<evidence type="ECO:0000259" key="5">
    <source>
        <dbReference type="Pfam" id="PF04542"/>
    </source>
</evidence>
<dbReference type="PANTHER" id="PTHR47756">
    <property type="entry name" value="BLL6612 PROTEIN-RELATED"/>
    <property type="match status" value="1"/>
</dbReference>
<accession>A0ABZ0ZSB4</accession>
<keyword evidence="4" id="KW-0804">Transcription</keyword>
<dbReference type="Pfam" id="PF08281">
    <property type="entry name" value="Sigma70_r4_2"/>
    <property type="match status" value="1"/>
</dbReference>
<name>A0ABZ0ZSB4_9ACTN</name>
<dbReference type="SUPFAM" id="SSF88946">
    <property type="entry name" value="Sigma2 domain of RNA polymerase sigma factors"/>
    <property type="match status" value="1"/>
</dbReference>
<dbReference type="InterPro" id="IPR013324">
    <property type="entry name" value="RNA_pol_sigma_r3/r4-like"/>
</dbReference>
<feature type="domain" description="RNA polymerase sigma-70 region 2" evidence="5">
    <location>
        <begin position="5"/>
        <end position="64"/>
    </location>
</feature>
<reference evidence="9" key="1">
    <citation type="submission" date="2023-12" db="EMBL/GenBank/DDBJ databases">
        <title>Novel species in genus Nocardioides.</title>
        <authorList>
            <person name="Zhou H."/>
        </authorList>
    </citation>
    <scope>NUCLEOTIDE SEQUENCE [LARGE SCALE GENOMIC DNA]</scope>
    <source>
        <strain evidence="9">HM61</strain>
    </source>
</reference>
<protein>
    <submittedName>
        <fullName evidence="8">DUF6596 domain-containing protein</fullName>
    </submittedName>
</protein>
<evidence type="ECO:0000313" key="9">
    <source>
        <dbReference type="Proteomes" id="UP001327225"/>
    </source>
</evidence>
<evidence type="ECO:0000256" key="2">
    <source>
        <dbReference type="ARBA" id="ARBA00023015"/>
    </source>
</evidence>
<dbReference type="InterPro" id="IPR036388">
    <property type="entry name" value="WH-like_DNA-bd_sf"/>
</dbReference>
<dbReference type="Gene3D" id="1.10.10.10">
    <property type="entry name" value="Winged helix-like DNA-binding domain superfamily/Winged helix DNA-binding domain"/>
    <property type="match status" value="1"/>
</dbReference>
<dbReference type="Pfam" id="PF20239">
    <property type="entry name" value="DUF6596"/>
    <property type="match status" value="1"/>
</dbReference>
<feature type="domain" description="RNA polymerase sigma factor 70 region 4 type 2" evidence="6">
    <location>
        <begin position="101"/>
        <end position="148"/>
    </location>
</feature>
<evidence type="ECO:0000256" key="1">
    <source>
        <dbReference type="ARBA" id="ARBA00010641"/>
    </source>
</evidence>
<dbReference type="Proteomes" id="UP001327225">
    <property type="component" value="Chromosome"/>
</dbReference>
<keyword evidence="2" id="KW-0805">Transcription regulation</keyword>
<evidence type="ECO:0000256" key="4">
    <source>
        <dbReference type="ARBA" id="ARBA00023163"/>
    </source>
</evidence>
<feature type="domain" description="DUF6596" evidence="7">
    <location>
        <begin position="166"/>
        <end position="265"/>
    </location>
</feature>
<keyword evidence="3" id="KW-0731">Sigma factor</keyword>
<evidence type="ECO:0000259" key="7">
    <source>
        <dbReference type="Pfam" id="PF20239"/>
    </source>
</evidence>
<gene>
    <name evidence="8" type="ORF">SHK19_00850</name>
</gene>
<dbReference type="PANTHER" id="PTHR47756:SF2">
    <property type="entry name" value="BLL6612 PROTEIN"/>
    <property type="match status" value="1"/>
</dbReference>
<dbReference type="InterPro" id="IPR013325">
    <property type="entry name" value="RNA_pol_sigma_r2"/>
</dbReference>
<dbReference type="Pfam" id="PF04542">
    <property type="entry name" value="Sigma70_r2"/>
    <property type="match status" value="1"/>
</dbReference>
<dbReference type="InterPro" id="IPR046531">
    <property type="entry name" value="DUF6596"/>
</dbReference>
<comment type="similarity">
    <text evidence="1">Belongs to the sigma-70 factor family. ECF subfamily.</text>
</comment>
<sequence>MESARVIARLTRIVGDVDTAEELAQDAFATALEKWRGEGVPANPAAWLHKTAHFLAVDRVRRRDTQRSKYREVAAREPAAVELDLDADLADDLLGLIFMVCHPILAPDARSALILKLVCGLSTDEVARAFLAPETTVAQRIVRAKKTLSAAGIRFELPPENERPARLDAVREVVYLLFNEGHTATSGDQLVRHDLAAEALRLGRMLAALAPRDPETLGLLALMELQASRLAARTAADGSAVLLMDQDRSRWDQLLIRRGLALLDQVDALGGNAGAYALQAAIAACHARARTPEETDWQRITALYDGLAQISPSPVVDLNRAVATAQAFGPEAGLAIVRQLQELASMRSYHLLPAVAGDLLCRSGDHVAAREEFLRAASLTRNNQERSTLQGRAADCAAGHA</sequence>
<dbReference type="SUPFAM" id="SSF88659">
    <property type="entry name" value="Sigma3 and sigma4 domains of RNA polymerase sigma factors"/>
    <property type="match status" value="1"/>
</dbReference>
<proteinExistence type="inferred from homology"/>
<evidence type="ECO:0000256" key="3">
    <source>
        <dbReference type="ARBA" id="ARBA00023082"/>
    </source>
</evidence>
<dbReference type="EMBL" id="CP141059">
    <property type="protein sequence ID" value="WQQ26796.1"/>
    <property type="molecule type" value="Genomic_DNA"/>
</dbReference>
<keyword evidence="9" id="KW-1185">Reference proteome</keyword>
<evidence type="ECO:0000313" key="8">
    <source>
        <dbReference type="EMBL" id="WQQ26796.1"/>
    </source>
</evidence>
<organism evidence="8 9">
    <name type="scientific">Nocardioides bizhenqiangii</name>
    <dbReference type="NCBI Taxonomy" id="3095076"/>
    <lineage>
        <taxon>Bacteria</taxon>
        <taxon>Bacillati</taxon>
        <taxon>Actinomycetota</taxon>
        <taxon>Actinomycetes</taxon>
        <taxon>Propionibacteriales</taxon>
        <taxon>Nocardioidaceae</taxon>
        <taxon>Nocardioides</taxon>
    </lineage>
</organism>
<evidence type="ECO:0000259" key="6">
    <source>
        <dbReference type="Pfam" id="PF08281"/>
    </source>
</evidence>